<organism evidence="3 4">
    <name type="scientific">Chryseolinea lacunae</name>
    <dbReference type="NCBI Taxonomy" id="2801331"/>
    <lineage>
        <taxon>Bacteria</taxon>
        <taxon>Pseudomonadati</taxon>
        <taxon>Bacteroidota</taxon>
        <taxon>Cytophagia</taxon>
        <taxon>Cytophagales</taxon>
        <taxon>Fulvivirgaceae</taxon>
        <taxon>Chryseolinea</taxon>
    </lineage>
</organism>
<reference evidence="3 4" key="1">
    <citation type="submission" date="2021-01" db="EMBL/GenBank/DDBJ databases">
        <title>Chryseolinea sp. Jin1 Genome sequencing and assembly.</title>
        <authorList>
            <person name="Kim I."/>
        </authorList>
    </citation>
    <scope>NUCLEOTIDE SEQUENCE [LARGE SCALE GENOMIC DNA]</scope>
    <source>
        <strain evidence="3 4">Jin1</strain>
    </source>
</reference>
<evidence type="ECO:0000313" key="4">
    <source>
        <dbReference type="Proteomes" id="UP000613030"/>
    </source>
</evidence>
<evidence type="ECO:0000313" key="3">
    <source>
        <dbReference type="EMBL" id="MBL0745015.1"/>
    </source>
</evidence>
<evidence type="ECO:0000256" key="1">
    <source>
        <dbReference type="SAM" id="MobiDB-lite"/>
    </source>
</evidence>
<feature type="region of interest" description="Disordered" evidence="1">
    <location>
        <begin position="166"/>
        <end position="193"/>
    </location>
</feature>
<gene>
    <name evidence="3" type="ORF">JI741_27540</name>
</gene>
<dbReference type="RefSeq" id="WP_202015149.1">
    <property type="nucleotide sequence ID" value="NZ_JAERRB010000013.1"/>
</dbReference>
<feature type="transmembrane region" description="Helical" evidence="2">
    <location>
        <begin position="141"/>
        <end position="162"/>
    </location>
</feature>
<sequence>MSLPTVFISYNPDSDLEQTLAVRLHTIGAVSGFDMLLPDRSRHSKTISLETKNRINIASYFILFSTSPLSAVVQQEIAWAFDRLRDRSRIIIIYDQRVGKNLKNAENCTEIYVDLNAEPQSIASEITSKLKSIPKNGSGDFSSGMGALLLTGLGLFALASILDDSFSKPKKRSGKTTARKKPAKKTTKTKRRV</sequence>
<comment type="caution">
    <text evidence="3">The sequence shown here is derived from an EMBL/GenBank/DDBJ whole genome shotgun (WGS) entry which is preliminary data.</text>
</comment>
<keyword evidence="4" id="KW-1185">Reference proteome</keyword>
<keyword evidence="2" id="KW-0472">Membrane</keyword>
<evidence type="ECO:0000256" key="2">
    <source>
        <dbReference type="SAM" id="Phobius"/>
    </source>
</evidence>
<keyword evidence="2" id="KW-0812">Transmembrane</keyword>
<name>A0ABS1KZZ2_9BACT</name>
<evidence type="ECO:0008006" key="5">
    <source>
        <dbReference type="Google" id="ProtNLM"/>
    </source>
</evidence>
<accession>A0ABS1KZZ2</accession>
<dbReference type="EMBL" id="JAERRB010000013">
    <property type="protein sequence ID" value="MBL0745015.1"/>
    <property type="molecule type" value="Genomic_DNA"/>
</dbReference>
<protein>
    <recommendedName>
        <fullName evidence="5">TIR domain-containing protein</fullName>
    </recommendedName>
</protein>
<proteinExistence type="predicted"/>
<dbReference type="Proteomes" id="UP000613030">
    <property type="component" value="Unassembled WGS sequence"/>
</dbReference>
<feature type="compositionally biased region" description="Basic residues" evidence="1">
    <location>
        <begin position="168"/>
        <end position="193"/>
    </location>
</feature>
<keyword evidence="2" id="KW-1133">Transmembrane helix</keyword>